<dbReference type="Gene3D" id="1.10.10.10">
    <property type="entry name" value="Winged helix-like DNA-binding domain superfamily/Winged helix DNA-binding domain"/>
    <property type="match status" value="2"/>
</dbReference>
<dbReference type="PANTHER" id="PTHR33602">
    <property type="entry name" value="REGULATORY PROTEIN RECX FAMILY PROTEIN"/>
    <property type="match status" value="1"/>
</dbReference>
<accession>A0A940DGC4</accession>
<proteinExistence type="inferred from homology"/>
<reference evidence="7" key="1">
    <citation type="submission" date="2020-10" db="EMBL/GenBank/DDBJ databases">
        <authorList>
            <person name="Gilroy R."/>
        </authorList>
    </citation>
    <scope>NUCLEOTIDE SEQUENCE</scope>
    <source>
        <strain evidence="7">517</strain>
    </source>
</reference>
<dbReference type="EMBL" id="JADINF010000107">
    <property type="protein sequence ID" value="MBO8424216.1"/>
    <property type="molecule type" value="Genomic_DNA"/>
</dbReference>
<dbReference type="InterPro" id="IPR036388">
    <property type="entry name" value="WH-like_DNA-bd_sf"/>
</dbReference>
<reference evidence="7" key="2">
    <citation type="journal article" date="2021" name="PeerJ">
        <title>Extensive microbial diversity within the chicken gut microbiome revealed by metagenomics and culture.</title>
        <authorList>
            <person name="Gilroy R."/>
            <person name="Ravi A."/>
            <person name="Getino M."/>
            <person name="Pursley I."/>
            <person name="Horton D.L."/>
            <person name="Alikhan N.F."/>
            <person name="Baker D."/>
            <person name="Gharbi K."/>
            <person name="Hall N."/>
            <person name="Watson M."/>
            <person name="Adriaenssens E.M."/>
            <person name="Foster-Nyarko E."/>
            <person name="Jarju S."/>
            <person name="Secka A."/>
            <person name="Antonio M."/>
            <person name="Oren A."/>
            <person name="Chaudhuri R.R."/>
            <person name="La Ragione R."/>
            <person name="Hildebrand F."/>
            <person name="Pallen M.J."/>
        </authorList>
    </citation>
    <scope>NUCLEOTIDE SEQUENCE</scope>
    <source>
        <strain evidence="7">517</strain>
    </source>
</reference>
<organism evidence="7 8">
    <name type="scientific">Candidatus Stercoripulliclostridium pullicola</name>
    <dbReference type="NCBI Taxonomy" id="2840953"/>
    <lineage>
        <taxon>Bacteria</taxon>
        <taxon>Bacillati</taxon>
        <taxon>Bacillota</taxon>
        <taxon>Clostridia</taxon>
        <taxon>Eubacteriales</taxon>
        <taxon>Candidatus Stercoripulliclostridium</taxon>
    </lineage>
</organism>
<dbReference type="HAMAP" id="MF_01114">
    <property type="entry name" value="RecX"/>
    <property type="match status" value="1"/>
</dbReference>
<sequence>MRRIESIKKKGIYFAVTADGEEYRGITADAIAECKIKCGGIAEKDFDNFVAVNDYYRAKQYLFDMLARKPRTLKEAERKLREKKFMPESIRKSVALATEYGYISDERYAEDYVEAGSRTKGAYRLKAELRKKGVSAEHIERALAELTKEDEDECALRLAAKRLKREPDEKDIERTLRYLAARGISYDAAKRAVRALVDNPELFDEVF</sequence>
<name>A0A940DGC4_9FIRM</name>
<keyword evidence="4 5" id="KW-0963">Cytoplasm</keyword>
<evidence type="ECO:0000256" key="3">
    <source>
        <dbReference type="ARBA" id="ARBA00018111"/>
    </source>
</evidence>
<evidence type="ECO:0000256" key="5">
    <source>
        <dbReference type="HAMAP-Rule" id="MF_01114"/>
    </source>
</evidence>
<gene>
    <name evidence="5" type="primary">recX</name>
    <name evidence="7" type="ORF">IAB16_04290</name>
</gene>
<dbReference type="Proteomes" id="UP000727857">
    <property type="component" value="Unassembled WGS sequence"/>
</dbReference>
<comment type="caution">
    <text evidence="7">The sequence shown here is derived from an EMBL/GenBank/DDBJ whole genome shotgun (WGS) entry which is preliminary data.</text>
</comment>
<evidence type="ECO:0000313" key="7">
    <source>
        <dbReference type="EMBL" id="MBO8424216.1"/>
    </source>
</evidence>
<evidence type="ECO:0000313" key="8">
    <source>
        <dbReference type="Proteomes" id="UP000727857"/>
    </source>
</evidence>
<dbReference type="InterPro" id="IPR003783">
    <property type="entry name" value="Regulatory_RecX"/>
</dbReference>
<evidence type="ECO:0000256" key="1">
    <source>
        <dbReference type="ARBA" id="ARBA00004496"/>
    </source>
</evidence>
<evidence type="ECO:0000259" key="6">
    <source>
        <dbReference type="Pfam" id="PF02631"/>
    </source>
</evidence>
<dbReference type="GO" id="GO:0006282">
    <property type="term" value="P:regulation of DNA repair"/>
    <property type="evidence" value="ECO:0007669"/>
    <property type="project" value="UniProtKB-UniRule"/>
</dbReference>
<evidence type="ECO:0000256" key="2">
    <source>
        <dbReference type="ARBA" id="ARBA00009695"/>
    </source>
</evidence>
<comment type="subcellular location">
    <subcellularLocation>
        <location evidence="1 5">Cytoplasm</location>
    </subcellularLocation>
</comment>
<protein>
    <recommendedName>
        <fullName evidence="3 5">Regulatory protein RecX</fullName>
    </recommendedName>
</protein>
<evidence type="ECO:0000256" key="4">
    <source>
        <dbReference type="ARBA" id="ARBA00022490"/>
    </source>
</evidence>
<dbReference type="AlphaFoldDB" id="A0A940DGC4"/>
<dbReference type="Pfam" id="PF02631">
    <property type="entry name" value="RecX_HTH2"/>
    <property type="match status" value="1"/>
</dbReference>
<comment type="function">
    <text evidence="5">Modulates RecA activity.</text>
</comment>
<dbReference type="PANTHER" id="PTHR33602:SF1">
    <property type="entry name" value="REGULATORY PROTEIN RECX FAMILY PROTEIN"/>
    <property type="match status" value="1"/>
</dbReference>
<comment type="similarity">
    <text evidence="2 5">Belongs to the RecX family.</text>
</comment>
<feature type="domain" description="RecX second three-helical" evidence="6">
    <location>
        <begin position="104"/>
        <end position="143"/>
    </location>
</feature>
<dbReference type="InterPro" id="IPR053924">
    <property type="entry name" value="RecX_HTH_2nd"/>
</dbReference>
<dbReference type="GO" id="GO:0005737">
    <property type="term" value="C:cytoplasm"/>
    <property type="evidence" value="ECO:0007669"/>
    <property type="project" value="UniProtKB-SubCell"/>
</dbReference>